<dbReference type="SUPFAM" id="SSF69593">
    <property type="entry name" value="Glycerol-3-phosphate (1)-acyltransferase"/>
    <property type="match status" value="1"/>
</dbReference>
<dbReference type="PANTHER" id="PTHR10983">
    <property type="entry name" value="1-ACYLGLYCEROL-3-PHOSPHATE ACYLTRANSFERASE-RELATED"/>
    <property type="match status" value="1"/>
</dbReference>
<dbReference type="GO" id="GO:0003841">
    <property type="term" value="F:1-acylglycerol-3-phosphate O-acyltransferase activity"/>
    <property type="evidence" value="ECO:0007669"/>
    <property type="project" value="TreeGrafter"/>
</dbReference>
<dbReference type="SMART" id="SM00563">
    <property type="entry name" value="PlsC"/>
    <property type="match status" value="1"/>
</dbReference>
<dbReference type="Proteomes" id="UP000287651">
    <property type="component" value="Unassembled WGS sequence"/>
</dbReference>
<accession>A0A427AR34</accession>
<sequence length="120" mass="13673">MQFQKLLSFYLKHMGNVVGKEHAIVVPNHRSDIDWLAGCVIAQRSDCLGSLLAVMKKSTKFLPVIGWSIWFAEYLFIDRIWAKDETTLKDALLDKHKSEGTFGCEQKQLGRPLKSLLVSH</sequence>
<dbReference type="Pfam" id="PF01553">
    <property type="entry name" value="Acyltransferase"/>
    <property type="match status" value="1"/>
</dbReference>
<organism evidence="2 3">
    <name type="scientific">Ensete ventricosum</name>
    <name type="common">Abyssinian banana</name>
    <name type="synonym">Musa ensete</name>
    <dbReference type="NCBI Taxonomy" id="4639"/>
    <lineage>
        <taxon>Eukaryota</taxon>
        <taxon>Viridiplantae</taxon>
        <taxon>Streptophyta</taxon>
        <taxon>Embryophyta</taxon>
        <taxon>Tracheophyta</taxon>
        <taxon>Spermatophyta</taxon>
        <taxon>Magnoliopsida</taxon>
        <taxon>Liliopsida</taxon>
        <taxon>Zingiberales</taxon>
        <taxon>Musaceae</taxon>
        <taxon>Ensete</taxon>
    </lineage>
</organism>
<gene>
    <name evidence="2" type="ORF">B296_00015539</name>
</gene>
<dbReference type="PANTHER" id="PTHR10983:SF24">
    <property type="entry name" value="1-ACYLGLYCEROL-3-PHOSPHATE O-ACYLTRANSFERASE 3, ISOFORM E-RELATED"/>
    <property type="match status" value="1"/>
</dbReference>
<reference evidence="2 3" key="1">
    <citation type="journal article" date="2014" name="Agronomy (Basel)">
        <title>A Draft Genome Sequence for Ensete ventricosum, the Drought-Tolerant Tree Against Hunger.</title>
        <authorList>
            <person name="Harrison J."/>
            <person name="Moore K.A."/>
            <person name="Paszkiewicz K."/>
            <person name="Jones T."/>
            <person name="Grant M."/>
            <person name="Ambacheew D."/>
            <person name="Muzemil S."/>
            <person name="Studholme D.J."/>
        </authorList>
    </citation>
    <scope>NUCLEOTIDE SEQUENCE [LARGE SCALE GENOMIC DNA]</scope>
</reference>
<dbReference type="AlphaFoldDB" id="A0A427AR34"/>
<dbReference type="CDD" id="cd07990">
    <property type="entry name" value="LPLAT_LCLAT1-like"/>
    <property type="match status" value="1"/>
</dbReference>
<protein>
    <recommendedName>
        <fullName evidence="1">Phospholipid/glycerol acyltransferase domain-containing protein</fullName>
    </recommendedName>
</protein>
<dbReference type="EMBL" id="AMZH03001609">
    <property type="protein sequence ID" value="RRT78702.1"/>
    <property type="molecule type" value="Genomic_DNA"/>
</dbReference>
<name>A0A427AR34_ENSVE</name>
<comment type="caution">
    <text evidence="2">The sequence shown here is derived from an EMBL/GenBank/DDBJ whole genome shotgun (WGS) entry which is preliminary data.</text>
</comment>
<evidence type="ECO:0000313" key="3">
    <source>
        <dbReference type="Proteomes" id="UP000287651"/>
    </source>
</evidence>
<dbReference type="InterPro" id="IPR002123">
    <property type="entry name" value="Plipid/glycerol_acylTrfase"/>
</dbReference>
<evidence type="ECO:0000313" key="2">
    <source>
        <dbReference type="EMBL" id="RRT78702.1"/>
    </source>
</evidence>
<feature type="domain" description="Phospholipid/glycerol acyltransferase" evidence="1">
    <location>
        <begin position="23"/>
        <end position="120"/>
    </location>
</feature>
<evidence type="ECO:0000259" key="1">
    <source>
        <dbReference type="SMART" id="SM00563"/>
    </source>
</evidence>
<proteinExistence type="predicted"/>
<dbReference type="GO" id="GO:0012505">
    <property type="term" value="C:endomembrane system"/>
    <property type="evidence" value="ECO:0007669"/>
    <property type="project" value="TreeGrafter"/>
</dbReference>